<evidence type="ECO:0000256" key="1">
    <source>
        <dbReference type="SAM" id="Phobius"/>
    </source>
</evidence>
<accession>A0A7W3QNT9</accession>
<organism evidence="2 3">
    <name type="scientific">Actinomadura namibiensis</name>
    <dbReference type="NCBI Taxonomy" id="182080"/>
    <lineage>
        <taxon>Bacteria</taxon>
        <taxon>Bacillati</taxon>
        <taxon>Actinomycetota</taxon>
        <taxon>Actinomycetes</taxon>
        <taxon>Streptosporangiales</taxon>
        <taxon>Thermomonosporaceae</taxon>
        <taxon>Actinomadura</taxon>
    </lineage>
</organism>
<keyword evidence="1" id="KW-0472">Membrane</keyword>
<protein>
    <submittedName>
        <fullName evidence="2">Uncharacterized protein</fullName>
    </submittedName>
</protein>
<reference evidence="2 3" key="1">
    <citation type="submission" date="2020-08" db="EMBL/GenBank/DDBJ databases">
        <title>Genomic Encyclopedia of Type Strains, Phase IV (KMG-IV): sequencing the most valuable type-strain genomes for metagenomic binning, comparative biology and taxonomic classification.</title>
        <authorList>
            <person name="Goeker M."/>
        </authorList>
    </citation>
    <scope>NUCLEOTIDE SEQUENCE [LARGE SCALE GENOMIC DNA]</scope>
    <source>
        <strain evidence="2 3">DSM 44197</strain>
    </source>
</reference>
<gene>
    <name evidence="2" type="ORF">HNR61_005634</name>
</gene>
<dbReference type="Gene3D" id="2.50.20.20">
    <property type="match status" value="1"/>
</dbReference>
<keyword evidence="1" id="KW-1133">Transmembrane helix</keyword>
<dbReference type="Proteomes" id="UP000572680">
    <property type="component" value="Unassembled WGS sequence"/>
</dbReference>
<proteinExistence type="predicted"/>
<keyword evidence="3" id="KW-1185">Reference proteome</keyword>
<dbReference type="EMBL" id="JACJIA010000008">
    <property type="protein sequence ID" value="MBA8953980.1"/>
    <property type="molecule type" value="Genomic_DNA"/>
</dbReference>
<sequence length="369" mass="38719">MGQPPFPPPPGAPLGMPPKRSNGALIAALVGGGLVVIILIAIVVVALAGGGKTPEQLLTAAAAKIDAARVVSYKGSVSGGGDTLNGELSVTKGARASGQVSWNGDDVTLLSADGKLYVKADGTYWKRQTLSANEPYFLGSGPQWGKLGTSKLTLDFKDLTPGTLASKLRQAARYKPKATETTVSGRKAKRISGVLGGTFYLSDSDDPELLRYESTLPRVSADITTRSGGDASSEISEMRTRAGELKDSFDASVRPMVAEYAKGLCQTNSSSCRVRGKVRMLSSSAESVKVEVRFRLTAGSSTGRDLGNCTTDVTLRGSEGVWAECRVSGGAWSSWSRSGSRSYYQNADFKVSGASDSEIQSLQNGLSQE</sequence>
<dbReference type="AlphaFoldDB" id="A0A7W3QNT9"/>
<name>A0A7W3QNT9_ACTNM</name>
<evidence type="ECO:0000313" key="2">
    <source>
        <dbReference type="EMBL" id="MBA8953980.1"/>
    </source>
</evidence>
<comment type="caution">
    <text evidence="2">The sequence shown here is derived from an EMBL/GenBank/DDBJ whole genome shotgun (WGS) entry which is preliminary data.</text>
</comment>
<dbReference type="RefSeq" id="WP_246443863.1">
    <property type="nucleotide sequence ID" value="NZ_BAAALP010000001.1"/>
</dbReference>
<evidence type="ECO:0000313" key="3">
    <source>
        <dbReference type="Proteomes" id="UP000572680"/>
    </source>
</evidence>
<keyword evidence="1" id="KW-0812">Transmembrane</keyword>
<feature type="transmembrane region" description="Helical" evidence="1">
    <location>
        <begin position="24"/>
        <end position="48"/>
    </location>
</feature>